<dbReference type="InterPro" id="IPR019734">
    <property type="entry name" value="TPR_rpt"/>
</dbReference>
<dbReference type="InterPro" id="IPR013105">
    <property type="entry name" value="TPR_2"/>
</dbReference>
<dbReference type="SUPFAM" id="SSF48452">
    <property type="entry name" value="TPR-like"/>
    <property type="match status" value="1"/>
</dbReference>
<dbReference type="InterPro" id="IPR011990">
    <property type="entry name" value="TPR-like_helical_dom_sf"/>
</dbReference>
<feature type="repeat" description="TPR" evidence="3">
    <location>
        <begin position="170"/>
        <end position="203"/>
    </location>
</feature>
<comment type="function">
    <text evidence="4">Part of the endoplasmic reticulum membrane protein complex (EMC) that enables the energy-independent insertion into endoplasmic reticulum membranes of newly synthesized membrane proteins.</text>
</comment>
<keyword evidence="6" id="KW-1185">Reference proteome</keyword>
<keyword evidence="4" id="KW-0256">Endoplasmic reticulum</keyword>
<evidence type="ECO:0000256" key="2">
    <source>
        <dbReference type="ARBA" id="ARBA00022803"/>
    </source>
</evidence>
<dbReference type="AlphaFoldDB" id="A0A9P7BCD6"/>
<dbReference type="OrthoDB" id="124397at2759"/>
<comment type="subunit">
    <text evidence="4">Component of the ER membrane protein complex (EMC).</text>
</comment>
<comment type="subcellular location">
    <subcellularLocation>
        <location evidence="4">Endoplasmic reticulum membrane</location>
        <topology evidence="4">Peripheral membrane protein</topology>
        <orientation evidence="4">Cytoplasmic side</orientation>
    </subcellularLocation>
</comment>
<dbReference type="Gene3D" id="1.25.40.10">
    <property type="entry name" value="Tetratricopeptide repeat domain"/>
    <property type="match status" value="1"/>
</dbReference>
<gene>
    <name evidence="5" type="ORF">C6P45_001994</name>
</gene>
<evidence type="ECO:0000313" key="6">
    <source>
        <dbReference type="Proteomes" id="UP000750334"/>
    </source>
</evidence>
<organism evidence="5 6">
    <name type="scientific">Maudiozyma exigua</name>
    <name type="common">Yeast</name>
    <name type="synonym">Kazachstania exigua</name>
    <dbReference type="NCBI Taxonomy" id="34358"/>
    <lineage>
        <taxon>Eukaryota</taxon>
        <taxon>Fungi</taxon>
        <taxon>Dikarya</taxon>
        <taxon>Ascomycota</taxon>
        <taxon>Saccharomycotina</taxon>
        <taxon>Saccharomycetes</taxon>
        <taxon>Saccharomycetales</taxon>
        <taxon>Saccharomycetaceae</taxon>
        <taxon>Maudiozyma</taxon>
    </lineage>
</organism>
<keyword evidence="4" id="KW-0472">Membrane</keyword>
<evidence type="ECO:0000256" key="3">
    <source>
        <dbReference type="PROSITE-ProRule" id="PRU00339"/>
    </source>
</evidence>
<dbReference type="GO" id="GO:0072546">
    <property type="term" value="C:EMC complex"/>
    <property type="evidence" value="ECO:0007669"/>
    <property type="project" value="UniProtKB-UniRule"/>
</dbReference>
<dbReference type="PANTHER" id="PTHR12760">
    <property type="entry name" value="TETRATRICOPEPTIDE REPEAT PROTEIN"/>
    <property type="match status" value="1"/>
</dbReference>
<dbReference type="PROSITE" id="PS50005">
    <property type="entry name" value="TPR"/>
    <property type="match status" value="1"/>
</dbReference>
<evidence type="ECO:0000256" key="1">
    <source>
        <dbReference type="ARBA" id="ARBA00022737"/>
    </source>
</evidence>
<dbReference type="Proteomes" id="UP000750334">
    <property type="component" value="Unassembled WGS sequence"/>
</dbReference>
<dbReference type="EMBL" id="PUHR01000020">
    <property type="protein sequence ID" value="KAG0670618.1"/>
    <property type="molecule type" value="Genomic_DNA"/>
</dbReference>
<accession>A0A9P7BCD6</accession>
<comment type="similarity">
    <text evidence="4">Belongs to the EMC2 family.</text>
</comment>
<protein>
    <recommendedName>
        <fullName evidence="4">ER membrane protein complex subunit 2</fullName>
    </recommendedName>
</protein>
<evidence type="ECO:0000256" key="4">
    <source>
        <dbReference type="RuleBase" id="RU367091"/>
    </source>
</evidence>
<dbReference type="Pfam" id="PF07719">
    <property type="entry name" value="TPR_2"/>
    <property type="match status" value="1"/>
</dbReference>
<reference evidence="5 6" key="1">
    <citation type="submission" date="2020-11" db="EMBL/GenBank/DDBJ databases">
        <title>Kefir isolates.</title>
        <authorList>
            <person name="Marcisauskas S."/>
            <person name="Kim Y."/>
            <person name="Blasche S."/>
        </authorList>
    </citation>
    <scope>NUCLEOTIDE SEQUENCE [LARGE SCALE GENOMIC DNA]</scope>
    <source>
        <strain evidence="5 6">OG2</strain>
    </source>
</reference>
<keyword evidence="2 3" id="KW-0802">TPR repeat</keyword>
<evidence type="ECO:0000313" key="5">
    <source>
        <dbReference type="EMBL" id="KAG0670618.1"/>
    </source>
</evidence>
<sequence length="301" mass="35005">MSELENVRERFLTIMSTKLYTRLEPQELNELHQDLSTYLKLHDYNLTEPQELSLLEMLFYINIFMNNDMDAQIIYKNLKDRLLSSNDKKSAKLLVMEATLLQLNENDLKAIEFLNKLISEEYEYDSDPTSYGLLKKKILSIKFELATSLNDKDIVMKDLIDLIEKIPLDPELWWYLGELYYKQGKLNESKYCFEEVVLIMPFNYVGFAKIAEILYYQALQCTNGSDKEKLLQDSLNNALRSVELSGLYLKGWSFVAVVSKILSNKPDILQLATKKIKEIADVSNSRDKIAAEYILNEKSLV</sequence>
<keyword evidence="1" id="KW-0677">Repeat</keyword>
<proteinExistence type="inferred from homology"/>
<name>A0A9P7BCD6_MAUEX</name>
<dbReference type="InterPro" id="IPR039856">
    <property type="entry name" value="EMC2-like"/>
</dbReference>
<comment type="caution">
    <text evidence="5">The sequence shown here is derived from an EMBL/GenBank/DDBJ whole genome shotgun (WGS) entry which is preliminary data.</text>
</comment>